<evidence type="ECO:0000256" key="4">
    <source>
        <dbReference type="ARBA" id="ARBA00022475"/>
    </source>
</evidence>
<sequence>MISIERDADRHKLQIVRNELGEEWEQRLQKANVDYWIVDKDKKISFSTAHNKVPSQLNLGTESYSVPIVDELDHQSYIYSYKPLITMGKYEGAVILRYEDFFLYHIGFLYNLIGKIGYELFFNLFVFFPIVLLTPILTIAILSYQFSKGITDPLKEIINASTRISNNELAFSIDTSYNNEMGQALKAFENMRSALENSLKTQWSMTEQRKDMILALTHDIKTPITIICGHIELLTGSYSSITEEQKEKSLQTIGTHAQRVKRFIQELNKVWDLERPEFVLQKKQVNLADFLAEIEDKFSYLCKQKEVVFSITYSFDAGCRGSFDPFRIGEVIENIVSNAIKHTSSGDSIRLEAFLTDESLTMKITDSGAGFEVEELSTIFTKYYKGSNSGMHNSSVGLGLYICQLIVEKHEGAIKAYNHSESGGAVIEFTIRV</sequence>
<evidence type="ECO:0000256" key="14">
    <source>
        <dbReference type="SAM" id="Phobius"/>
    </source>
</evidence>
<evidence type="ECO:0000256" key="3">
    <source>
        <dbReference type="ARBA" id="ARBA00012438"/>
    </source>
</evidence>
<dbReference type="SUPFAM" id="SSF47384">
    <property type="entry name" value="Homodimeric domain of signal transducing histidine kinase"/>
    <property type="match status" value="1"/>
</dbReference>
<keyword evidence="13 14" id="KW-0472">Membrane</keyword>
<keyword evidence="12" id="KW-0902">Two-component regulatory system</keyword>
<keyword evidence="6" id="KW-0808">Transferase</keyword>
<feature type="transmembrane region" description="Helical" evidence="14">
    <location>
        <begin position="120"/>
        <end position="144"/>
    </location>
</feature>
<dbReference type="Proteomes" id="UP001067708">
    <property type="component" value="Unassembled WGS sequence"/>
</dbReference>
<keyword evidence="9 17" id="KW-0418">Kinase</keyword>
<name>A0ABT4HUZ6_9BACL</name>
<dbReference type="InterPro" id="IPR050398">
    <property type="entry name" value="HssS/ArlS-like"/>
</dbReference>
<dbReference type="InterPro" id="IPR004358">
    <property type="entry name" value="Sig_transdc_His_kin-like_C"/>
</dbReference>
<evidence type="ECO:0000256" key="2">
    <source>
        <dbReference type="ARBA" id="ARBA00004651"/>
    </source>
</evidence>
<evidence type="ECO:0000259" key="15">
    <source>
        <dbReference type="PROSITE" id="PS50109"/>
    </source>
</evidence>
<dbReference type="CDD" id="cd00082">
    <property type="entry name" value="HisKA"/>
    <property type="match status" value="1"/>
</dbReference>
<feature type="domain" description="Histidine kinase" evidence="15">
    <location>
        <begin position="215"/>
        <end position="433"/>
    </location>
</feature>
<dbReference type="SMART" id="SM00304">
    <property type="entry name" value="HAMP"/>
    <property type="match status" value="1"/>
</dbReference>
<dbReference type="PANTHER" id="PTHR45528">
    <property type="entry name" value="SENSOR HISTIDINE KINASE CPXA"/>
    <property type="match status" value="1"/>
</dbReference>
<keyword evidence="11 14" id="KW-1133">Transmembrane helix</keyword>
<reference evidence="17" key="1">
    <citation type="submission" date="2022-09" db="EMBL/GenBank/DDBJ databases">
        <title>Genome analysis and characterization of larvicidal activity of Brevibacillus strains.</title>
        <authorList>
            <person name="Patrusheva E.V."/>
            <person name="Izotova A.O."/>
            <person name="Toshchakov S.V."/>
            <person name="Sineoky S.P."/>
        </authorList>
    </citation>
    <scope>NUCLEOTIDE SEQUENCE</scope>
    <source>
        <strain evidence="17">VKPM_B-13244</strain>
    </source>
</reference>
<evidence type="ECO:0000256" key="9">
    <source>
        <dbReference type="ARBA" id="ARBA00022777"/>
    </source>
</evidence>
<dbReference type="GO" id="GO:0016301">
    <property type="term" value="F:kinase activity"/>
    <property type="evidence" value="ECO:0007669"/>
    <property type="project" value="UniProtKB-KW"/>
</dbReference>
<keyword evidence="8" id="KW-0547">Nucleotide-binding</keyword>
<evidence type="ECO:0000313" key="18">
    <source>
        <dbReference type="Proteomes" id="UP001067708"/>
    </source>
</evidence>
<evidence type="ECO:0000256" key="7">
    <source>
        <dbReference type="ARBA" id="ARBA00022692"/>
    </source>
</evidence>
<dbReference type="SUPFAM" id="SSF55874">
    <property type="entry name" value="ATPase domain of HSP90 chaperone/DNA topoisomerase II/histidine kinase"/>
    <property type="match status" value="1"/>
</dbReference>
<dbReference type="Pfam" id="PF00512">
    <property type="entry name" value="HisKA"/>
    <property type="match status" value="1"/>
</dbReference>
<dbReference type="Pfam" id="PF00672">
    <property type="entry name" value="HAMP"/>
    <property type="match status" value="1"/>
</dbReference>
<evidence type="ECO:0000256" key="13">
    <source>
        <dbReference type="ARBA" id="ARBA00023136"/>
    </source>
</evidence>
<dbReference type="SMART" id="SM00387">
    <property type="entry name" value="HATPase_c"/>
    <property type="match status" value="1"/>
</dbReference>
<keyword evidence="7 14" id="KW-0812">Transmembrane</keyword>
<evidence type="ECO:0000256" key="8">
    <source>
        <dbReference type="ARBA" id="ARBA00022741"/>
    </source>
</evidence>
<dbReference type="EC" id="2.7.13.3" evidence="3"/>
<dbReference type="InterPro" id="IPR003661">
    <property type="entry name" value="HisK_dim/P_dom"/>
</dbReference>
<dbReference type="Gene3D" id="3.30.565.10">
    <property type="entry name" value="Histidine kinase-like ATPase, C-terminal domain"/>
    <property type="match status" value="1"/>
</dbReference>
<evidence type="ECO:0000259" key="16">
    <source>
        <dbReference type="PROSITE" id="PS50885"/>
    </source>
</evidence>
<proteinExistence type="predicted"/>
<dbReference type="EMBL" id="JAPTNG010000005">
    <property type="protein sequence ID" value="MCZ0830607.1"/>
    <property type="molecule type" value="Genomic_DNA"/>
</dbReference>
<dbReference type="Gene3D" id="6.10.340.10">
    <property type="match status" value="1"/>
</dbReference>
<protein>
    <recommendedName>
        <fullName evidence="3">histidine kinase</fullName>
        <ecNumber evidence="3">2.7.13.3</ecNumber>
    </recommendedName>
</protein>
<gene>
    <name evidence="17" type="ORF">O0535_07360</name>
</gene>
<evidence type="ECO:0000256" key="10">
    <source>
        <dbReference type="ARBA" id="ARBA00022840"/>
    </source>
</evidence>
<evidence type="ECO:0000256" key="12">
    <source>
        <dbReference type="ARBA" id="ARBA00023012"/>
    </source>
</evidence>
<dbReference type="InterPro" id="IPR003660">
    <property type="entry name" value="HAMP_dom"/>
</dbReference>
<comment type="catalytic activity">
    <reaction evidence="1">
        <text>ATP + protein L-histidine = ADP + protein N-phospho-L-histidine.</text>
        <dbReference type="EC" id="2.7.13.3"/>
    </reaction>
</comment>
<feature type="domain" description="HAMP" evidence="16">
    <location>
        <begin position="148"/>
        <end position="200"/>
    </location>
</feature>
<dbReference type="SUPFAM" id="SSF158472">
    <property type="entry name" value="HAMP domain-like"/>
    <property type="match status" value="1"/>
</dbReference>
<dbReference type="Gene3D" id="1.10.287.130">
    <property type="match status" value="1"/>
</dbReference>
<evidence type="ECO:0000256" key="11">
    <source>
        <dbReference type="ARBA" id="ARBA00022989"/>
    </source>
</evidence>
<keyword evidence="4" id="KW-1003">Cell membrane</keyword>
<dbReference type="InterPro" id="IPR005467">
    <property type="entry name" value="His_kinase_dom"/>
</dbReference>
<dbReference type="PRINTS" id="PR00344">
    <property type="entry name" value="BCTRLSENSOR"/>
</dbReference>
<comment type="caution">
    <text evidence="17">The sequence shown here is derived from an EMBL/GenBank/DDBJ whole genome shotgun (WGS) entry which is preliminary data.</text>
</comment>
<comment type="subcellular location">
    <subcellularLocation>
        <location evidence="2">Cell membrane</location>
        <topology evidence="2">Multi-pass membrane protein</topology>
    </subcellularLocation>
</comment>
<dbReference type="InterPro" id="IPR003594">
    <property type="entry name" value="HATPase_dom"/>
</dbReference>
<evidence type="ECO:0000256" key="1">
    <source>
        <dbReference type="ARBA" id="ARBA00000085"/>
    </source>
</evidence>
<dbReference type="InterPro" id="IPR036890">
    <property type="entry name" value="HATPase_C_sf"/>
</dbReference>
<dbReference type="SMART" id="SM00388">
    <property type="entry name" value="HisKA"/>
    <property type="match status" value="1"/>
</dbReference>
<keyword evidence="5" id="KW-0597">Phosphoprotein</keyword>
<dbReference type="Pfam" id="PF02518">
    <property type="entry name" value="HATPase_c"/>
    <property type="match status" value="1"/>
</dbReference>
<evidence type="ECO:0000256" key="5">
    <source>
        <dbReference type="ARBA" id="ARBA00022553"/>
    </source>
</evidence>
<keyword evidence="10" id="KW-0067">ATP-binding</keyword>
<dbReference type="CDD" id="cd06225">
    <property type="entry name" value="HAMP"/>
    <property type="match status" value="1"/>
</dbReference>
<organism evidence="17 18">
    <name type="scientific">Brevibacillus halotolerans</name>
    <dbReference type="NCBI Taxonomy" id="1507437"/>
    <lineage>
        <taxon>Bacteria</taxon>
        <taxon>Bacillati</taxon>
        <taxon>Bacillota</taxon>
        <taxon>Bacilli</taxon>
        <taxon>Bacillales</taxon>
        <taxon>Paenibacillaceae</taxon>
        <taxon>Brevibacillus</taxon>
    </lineage>
</organism>
<evidence type="ECO:0000313" key="17">
    <source>
        <dbReference type="EMBL" id="MCZ0830607.1"/>
    </source>
</evidence>
<dbReference type="PROSITE" id="PS50109">
    <property type="entry name" value="HIS_KIN"/>
    <property type="match status" value="1"/>
</dbReference>
<dbReference type="PROSITE" id="PS50885">
    <property type="entry name" value="HAMP"/>
    <property type="match status" value="1"/>
</dbReference>
<evidence type="ECO:0000256" key="6">
    <source>
        <dbReference type="ARBA" id="ARBA00022679"/>
    </source>
</evidence>
<dbReference type="PANTHER" id="PTHR45528:SF1">
    <property type="entry name" value="SENSOR HISTIDINE KINASE CPXA"/>
    <property type="match status" value="1"/>
</dbReference>
<keyword evidence="18" id="KW-1185">Reference proteome</keyword>
<accession>A0ABT4HUZ6</accession>
<dbReference type="InterPro" id="IPR036097">
    <property type="entry name" value="HisK_dim/P_sf"/>
</dbReference>